<accession>A0A5M9MVM1</accession>
<name>A0A5M9MVM1_9EURO</name>
<evidence type="ECO:0000313" key="3">
    <source>
        <dbReference type="Proteomes" id="UP000324241"/>
    </source>
</evidence>
<dbReference type="RefSeq" id="XP_033428795.1">
    <property type="nucleotide sequence ID" value="XM_033566800.1"/>
</dbReference>
<gene>
    <name evidence="2" type="ORF">ATNIH1004_002105</name>
</gene>
<feature type="chain" id="PRO_5024327875" evidence="1">
    <location>
        <begin position="18"/>
        <end position="417"/>
    </location>
</feature>
<protein>
    <submittedName>
        <fullName evidence="2">Uncharacterized protein</fullName>
    </submittedName>
</protein>
<dbReference type="AlphaFoldDB" id="A0A5M9MVM1"/>
<keyword evidence="1" id="KW-0732">Signal</keyword>
<dbReference type="Proteomes" id="UP000324241">
    <property type="component" value="Unassembled WGS sequence"/>
</dbReference>
<dbReference type="VEuPathDB" id="FungiDB:EYZ11_011497"/>
<dbReference type="GeneID" id="54324807"/>
<dbReference type="OrthoDB" id="4936583at2759"/>
<evidence type="ECO:0000256" key="1">
    <source>
        <dbReference type="SAM" id="SignalP"/>
    </source>
</evidence>
<organism evidence="2 3">
    <name type="scientific">Aspergillus tanneri</name>
    <dbReference type="NCBI Taxonomy" id="1220188"/>
    <lineage>
        <taxon>Eukaryota</taxon>
        <taxon>Fungi</taxon>
        <taxon>Dikarya</taxon>
        <taxon>Ascomycota</taxon>
        <taxon>Pezizomycotina</taxon>
        <taxon>Eurotiomycetes</taxon>
        <taxon>Eurotiomycetidae</taxon>
        <taxon>Eurotiales</taxon>
        <taxon>Aspergillaceae</taxon>
        <taxon>Aspergillus</taxon>
        <taxon>Aspergillus subgen. Circumdati</taxon>
    </lineage>
</organism>
<feature type="signal peptide" evidence="1">
    <location>
        <begin position="1"/>
        <end position="17"/>
    </location>
</feature>
<dbReference type="EMBL" id="QUQM01000001">
    <property type="protein sequence ID" value="KAA8649434.1"/>
    <property type="molecule type" value="Genomic_DNA"/>
</dbReference>
<sequence>MKFSIRLVALLAGLAAGIPSKVDKRDLEAEALEEYCGIEGFETGVMTQTDKGLTGTCVNKDSKGAKGTIQASIAFCNKVGRGFRGAAGPHELGDWVIICGPKDSGNQADVKSGLAVLNQIIADSEGDIDKIKNHIMSLSRDAPGTLTGMYTALKSPPTKNGVALGGWPGAIPAGAIILYDFINANIGEKGLFDPSTKAGQWIRTNPISGKPGQPSPFEFAPGGYYSEFYRRTQKCVPFKDKSEWYWSQDVKRCKIWHDEKQCDTSYAYDAATDNGKEQERICDMEIKKNQITPQEREEQIGREEASCVRPQWSCQSFDVSGTVASRVGTSDWKFKYCMGEDESSKAVCRSNGGTPFMGRAKTPDEIEEEKEKLRQKDEANCVRPRLSCRGWNGKFIYCMENDESAKNECKRNGWLPG</sequence>
<reference evidence="2 3" key="1">
    <citation type="submission" date="2019-08" db="EMBL/GenBank/DDBJ databases">
        <title>The genome sequence of a newly discovered highly antifungal drug resistant Aspergillus species, Aspergillus tanneri NIH 1004.</title>
        <authorList>
            <person name="Mounaud S."/>
            <person name="Singh I."/>
            <person name="Joardar V."/>
            <person name="Pakala S."/>
            <person name="Pakala S."/>
            <person name="Venepally P."/>
            <person name="Chung J.K."/>
            <person name="Losada L."/>
            <person name="Nierman W.C."/>
        </authorList>
    </citation>
    <scope>NUCLEOTIDE SEQUENCE [LARGE SCALE GENOMIC DNA]</scope>
    <source>
        <strain evidence="2 3">NIH1004</strain>
    </source>
</reference>
<comment type="caution">
    <text evidence="2">The sequence shown here is derived from an EMBL/GenBank/DDBJ whole genome shotgun (WGS) entry which is preliminary data.</text>
</comment>
<evidence type="ECO:0000313" key="2">
    <source>
        <dbReference type="EMBL" id="KAA8649434.1"/>
    </source>
</evidence>
<proteinExistence type="predicted"/>